<comment type="caution">
    <text evidence="3">The sequence shown here is derived from an EMBL/GenBank/DDBJ whole genome shotgun (WGS) entry which is preliminary data.</text>
</comment>
<feature type="coiled-coil region" evidence="1">
    <location>
        <begin position="780"/>
        <end position="807"/>
    </location>
</feature>
<feature type="coiled-coil region" evidence="1">
    <location>
        <begin position="683"/>
        <end position="715"/>
    </location>
</feature>
<dbReference type="Proteomes" id="UP000054937">
    <property type="component" value="Unassembled WGS sequence"/>
</dbReference>
<sequence length="1456" mass="170481">MENLCEIQEETEGSINDEQNYTQKKNQETVSSIGEKKNRLIIQNEILKDLSSNQSFQKSQIKKINSTIQNNTNHIFQSNKQEVQYSSNQNYESQSCQSVSKINKQQPCQQNDIIDSEPDFDDFPQSNKSIKSSQNQNKQPQKEQSNNDQIIQISTNRTIQNDDKQHIQYSETKTIDRELNNLNKNSSRLNSNQRQMDTFQTEMNSDTNRQNNFNQKSIKYIKNSQSNPPPQKSILCKNNQSRASSKPNISNLLGTINMNSQNNNNALNVENSLYEQNPFEMNKSQITNNQQSPNTINRNQQSCSTHFSSQQINSHIQTTKQNLNRIGGKNKNLNKKQQLIKQIDSNQLDIIQSQVIDTNTYLQKNNLYNYPLNQNVQVYHQQNQMDQSNIPKQFQSQQNYVDSSVVQFQAQSKVFKKLNNNLQLNYMPITNCSTTYSQYLQNDIQYGNNQAKQTTIQRNNMEESAQNLEKMFFKKSQNQEKNMNNSYNSQNECDTSKITASDDGDFNAQKSQAIIYKDKKFIDKTKTEKIKQKGMNIDKNCENNMPFQDSKYNLQNKIQNTRKNDVHQSQNLQNYDSNNINQQQVIEISMSQYQDTAQTFEEQSHYSIQNQFQKNRKYQLQDNNNNSQMDYMNQMEKSDTSALFKVELDIDKILNKNKQEQSQDNANSQITKSDITISQNQVMRAKQQIVNEKNKQLTQQQREKLQQTMHNILQNGQTPKNSEQNNNSMYVTDKQSYQQKQPELNLQNLQDTIHSLQTVLDQSTLIRLEQNEQKNQQGNIINGEQKLQNQNQSLQNYQQDNSSFQNSTNPNQKKEQILSNSHYNKKSIQLQDDSNIKDNFNQLLSVPITPNSKQDQLSLQVILNQIEYLKKRVDILNLEGGVQFEIKKLQENIFEVFSQMNNKSRNQAQLIGKQKGQRSQSYSYNNAYNQQEQKNQDMPLNVNQSTNFNFDLSNYNLKTQQSSNKNIPASPLALHSNPRRFQKKQNQNIQNSFDFFNQNNFINKNIDFFKFDQNKNNQQHSDNEKQYLHQNNFNHAISQTYRNNNTTNKTKNSHNIFFSQNDYNIKQKKEDSNIKNNLKSNQFQSNIPCIDSQNFQKNCKINIAQESHKPTFYHQKQKRSNSNYSSYDNNHHQMHFNLNSNIKNGILQRPEYNSLKSSNQDSQETNGQKLMKEINDNIKNIQNTVFKENSSLLDQYKEQHNSLFVDSNDPNLEYKKIIKMIDKPTEAILLNNFYLQKKKDNLNIVSSNSTKNLESKEHQDNISQTQVSRQNIEQENQSKQEKEVDSDQEQQNISQRYGMQSNVHQQQSQLQNKIHQPVLDYLQKLNKIKKQNKNQQQAQNQQENKENFSNLNQKQNNAISQNNFKSQVCSVKKYQNYISDKQPNTNVSQKNNPVNNAYNSSSNTQQKKTTYLKILEEKSNLLKHDLGNFNNENIKKAKLQQTNQNSSNNFQNKWKF</sequence>
<feature type="compositionally biased region" description="Basic and acidic residues" evidence="2">
    <location>
        <begin position="1276"/>
        <end position="1285"/>
    </location>
</feature>
<gene>
    <name evidence="3" type="ORF">PPERSA_05689</name>
</gene>
<accession>A0A0V0QLX1</accession>
<keyword evidence="1" id="KW-0175">Coiled coil</keyword>
<evidence type="ECO:0000256" key="2">
    <source>
        <dbReference type="SAM" id="MobiDB-lite"/>
    </source>
</evidence>
<organism evidence="3 4">
    <name type="scientific">Pseudocohnilembus persalinus</name>
    <name type="common">Ciliate</name>
    <dbReference type="NCBI Taxonomy" id="266149"/>
    <lineage>
        <taxon>Eukaryota</taxon>
        <taxon>Sar</taxon>
        <taxon>Alveolata</taxon>
        <taxon>Ciliophora</taxon>
        <taxon>Intramacronucleata</taxon>
        <taxon>Oligohymenophorea</taxon>
        <taxon>Scuticociliatia</taxon>
        <taxon>Philasterida</taxon>
        <taxon>Pseudocohnilembidae</taxon>
        <taxon>Pseudocohnilembus</taxon>
    </lineage>
</organism>
<proteinExistence type="predicted"/>
<feature type="compositionally biased region" description="Polar residues" evidence="2">
    <location>
        <begin position="13"/>
        <end position="31"/>
    </location>
</feature>
<evidence type="ECO:0000313" key="4">
    <source>
        <dbReference type="Proteomes" id="UP000054937"/>
    </source>
</evidence>
<feature type="compositionally biased region" description="Polar residues" evidence="2">
    <location>
        <begin position="1261"/>
        <end position="1275"/>
    </location>
</feature>
<evidence type="ECO:0000313" key="3">
    <source>
        <dbReference type="EMBL" id="KRX03331.1"/>
    </source>
</evidence>
<feature type="compositionally biased region" description="Low complexity" evidence="2">
    <location>
        <begin position="125"/>
        <end position="147"/>
    </location>
</feature>
<feature type="coiled-coil region" evidence="1">
    <location>
        <begin position="1318"/>
        <end position="1358"/>
    </location>
</feature>
<feature type="compositionally biased region" description="Polar residues" evidence="2">
    <location>
        <begin position="102"/>
        <end position="113"/>
    </location>
</feature>
<reference evidence="3 4" key="1">
    <citation type="journal article" date="2015" name="Sci. Rep.">
        <title>Genome of the facultative scuticociliatosis pathogen Pseudocohnilembus persalinus provides insight into its virulence through horizontal gene transfer.</title>
        <authorList>
            <person name="Xiong J."/>
            <person name="Wang G."/>
            <person name="Cheng J."/>
            <person name="Tian M."/>
            <person name="Pan X."/>
            <person name="Warren A."/>
            <person name="Jiang C."/>
            <person name="Yuan D."/>
            <person name="Miao W."/>
        </authorList>
    </citation>
    <scope>NUCLEOTIDE SEQUENCE [LARGE SCALE GENOMIC DNA]</scope>
    <source>
        <strain evidence="3">36N120E</strain>
    </source>
</reference>
<feature type="region of interest" description="Disordered" evidence="2">
    <location>
        <begin position="1"/>
        <end position="31"/>
    </location>
</feature>
<protein>
    <submittedName>
        <fullName evidence="3">Uncharacterized protein</fullName>
    </submittedName>
</protein>
<dbReference type="InParanoid" id="A0A0V0QLX1"/>
<evidence type="ECO:0000256" key="1">
    <source>
        <dbReference type="SAM" id="Coils"/>
    </source>
</evidence>
<dbReference type="EMBL" id="LDAU01000135">
    <property type="protein sequence ID" value="KRX03331.1"/>
    <property type="molecule type" value="Genomic_DNA"/>
</dbReference>
<feature type="region of interest" description="Disordered" evidence="2">
    <location>
        <begin position="1381"/>
        <end position="1406"/>
    </location>
</feature>
<feature type="compositionally biased region" description="Low complexity" evidence="2">
    <location>
        <begin position="180"/>
        <end position="192"/>
    </location>
</feature>
<feature type="region of interest" description="Disordered" evidence="2">
    <location>
        <begin position="173"/>
        <end position="194"/>
    </location>
</feature>
<feature type="region of interest" description="Disordered" evidence="2">
    <location>
        <begin position="102"/>
        <end position="148"/>
    </location>
</feature>
<feature type="region of interest" description="Disordered" evidence="2">
    <location>
        <begin position="1250"/>
        <end position="1291"/>
    </location>
</feature>
<keyword evidence="4" id="KW-1185">Reference proteome</keyword>
<name>A0A0V0QLX1_PSEPJ</name>